<feature type="active site" description="Nucleophile" evidence="4">
    <location>
        <position position="281"/>
    </location>
</feature>
<evidence type="ECO:0000256" key="2">
    <source>
        <dbReference type="ARBA" id="ARBA00022801"/>
    </source>
</evidence>
<dbReference type="Pfam" id="PF21253">
    <property type="entry name" value="Mann_GBD_bact"/>
    <property type="match status" value="1"/>
</dbReference>
<dbReference type="Pfam" id="PF02156">
    <property type="entry name" value="Glyco_hydro_26"/>
    <property type="match status" value="1"/>
</dbReference>
<dbReference type="InterPro" id="IPR000805">
    <property type="entry name" value="Glyco_hydro_26"/>
</dbReference>
<dbReference type="Proteomes" id="UP001589747">
    <property type="component" value="Unassembled WGS sequence"/>
</dbReference>
<organism evidence="7 8">
    <name type="scientific">Paenibacillus aurantiacus</name>
    <dbReference type="NCBI Taxonomy" id="1936118"/>
    <lineage>
        <taxon>Bacteria</taxon>
        <taxon>Bacillati</taxon>
        <taxon>Bacillota</taxon>
        <taxon>Bacilli</taxon>
        <taxon>Bacillales</taxon>
        <taxon>Paenibacillaceae</taxon>
        <taxon>Paenibacillus</taxon>
    </lineage>
</organism>
<evidence type="ECO:0000256" key="3">
    <source>
        <dbReference type="ARBA" id="ARBA00023295"/>
    </source>
</evidence>
<keyword evidence="5" id="KW-0732">Signal</keyword>
<evidence type="ECO:0000313" key="8">
    <source>
        <dbReference type="Proteomes" id="UP001589747"/>
    </source>
</evidence>
<sequence length="509" mass="54172">MKRWMPFVMVFLLGMSVVTSAGAHTVGTANVNASQKTKDTLNWLAHLPNRTENRVVSGFFGGYSGQTFSTQQLEELRTATGQYPGIFGCDYGAGWASASDPTTLINYDCNSGLKTYAAAGGLVTVNVHYPSPGPATGGDLNTKLANFGDLLNTGTATGARWRAYLDKTAAGLQDLENAGVTVLWRPFHEMNGDWFWWGNQDAATFKNVWVQMYNYFTVTKGLDNLIWIYAPDFSRGNRTAYYPGANYVDIVGLDAYDDNPASSVTGYDELVALGKPFAFTEIGPDSQGSFDYAKWINAIKTNFPRTVYFFAWNDGWAPHRNQNASALLNDAWTVNRGEISLSSITEAGGGSGGGGSGSVTTLYDFEGSAQSWAGGNVTDGPWSVSEWKASGSSGLKADINLGAATKSYSLYRTAAHNLSGKSLLKARVATATWGSFGSGMTAKLYIKTGSGYQWYDGGAVSVTSAGATLSLSLAGKANLGDVREIGIEFGGAANGSGTSAIYADFLTVE</sequence>
<evidence type="ECO:0000259" key="6">
    <source>
        <dbReference type="PROSITE" id="PS51764"/>
    </source>
</evidence>
<dbReference type="SUPFAM" id="SSF51445">
    <property type="entry name" value="(Trans)glycosidases"/>
    <property type="match status" value="1"/>
</dbReference>
<keyword evidence="2 4" id="KW-0378">Hydrolase</keyword>
<dbReference type="SUPFAM" id="SSF49785">
    <property type="entry name" value="Galactose-binding domain-like"/>
    <property type="match status" value="1"/>
</dbReference>
<evidence type="ECO:0000256" key="5">
    <source>
        <dbReference type="SAM" id="SignalP"/>
    </source>
</evidence>
<dbReference type="GO" id="GO:0016787">
    <property type="term" value="F:hydrolase activity"/>
    <property type="evidence" value="ECO:0007669"/>
    <property type="project" value="UniProtKB-KW"/>
</dbReference>
<protein>
    <submittedName>
        <fullName evidence="7">Glycosyl hydrolase</fullName>
    </submittedName>
</protein>
<evidence type="ECO:0000313" key="7">
    <source>
        <dbReference type="EMBL" id="MFB9327369.1"/>
    </source>
</evidence>
<dbReference type="PRINTS" id="PR00739">
    <property type="entry name" value="GLHYDRLASE26"/>
</dbReference>
<feature type="chain" id="PRO_5046672532" evidence="5">
    <location>
        <begin position="24"/>
        <end position="509"/>
    </location>
</feature>
<keyword evidence="8" id="KW-1185">Reference proteome</keyword>
<proteinExistence type="inferred from homology"/>
<reference evidence="7 8" key="1">
    <citation type="submission" date="2024-09" db="EMBL/GenBank/DDBJ databases">
        <authorList>
            <person name="Sun Q."/>
            <person name="Mori K."/>
        </authorList>
    </citation>
    <scope>NUCLEOTIDE SEQUENCE [LARGE SCALE GENOMIC DNA]</scope>
    <source>
        <strain evidence="7 8">TISTR 2452</strain>
    </source>
</reference>
<dbReference type="InterPro" id="IPR022790">
    <property type="entry name" value="GH26_dom"/>
</dbReference>
<feature type="domain" description="GH26" evidence="6">
    <location>
        <begin position="35"/>
        <end position="337"/>
    </location>
</feature>
<evidence type="ECO:0000256" key="4">
    <source>
        <dbReference type="PROSITE-ProRule" id="PRU01100"/>
    </source>
</evidence>
<dbReference type="InterPro" id="IPR049475">
    <property type="entry name" value="Mann_GBD_bact"/>
</dbReference>
<accession>A0ABV5KQ67</accession>
<name>A0ABV5KQ67_9BACL</name>
<dbReference type="PANTHER" id="PTHR40079:SF4">
    <property type="entry name" value="GH26 DOMAIN-CONTAINING PROTEIN-RELATED"/>
    <property type="match status" value="1"/>
</dbReference>
<feature type="active site" description="Proton donor" evidence="4">
    <location>
        <position position="189"/>
    </location>
</feature>
<dbReference type="EMBL" id="JBHMDO010000025">
    <property type="protein sequence ID" value="MFB9327369.1"/>
    <property type="molecule type" value="Genomic_DNA"/>
</dbReference>
<gene>
    <name evidence="7" type="ORF">ACFFSY_15685</name>
</gene>
<feature type="signal peptide" evidence="5">
    <location>
        <begin position="1"/>
        <end position="23"/>
    </location>
</feature>
<comment type="similarity">
    <text evidence="1 4">Belongs to the glycosyl hydrolase 26 family.</text>
</comment>
<dbReference type="Gene3D" id="2.60.120.260">
    <property type="entry name" value="Galactose-binding domain-like"/>
    <property type="match status" value="1"/>
</dbReference>
<dbReference type="Gene3D" id="3.20.20.80">
    <property type="entry name" value="Glycosidases"/>
    <property type="match status" value="1"/>
</dbReference>
<dbReference type="PROSITE" id="PS51764">
    <property type="entry name" value="GH26"/>
    <property type="match status" value="1"/>
</dbReference>
<dbReference type="RefSeq" id="WP_377495606.1">
    <property type="nucleotide sequence ID" value="NZ_JBHMDO010000025.1"/>
</dbReference>
<dbReference type="InterPro" id="IPR008979">
    <property type="entry name" value="Galactose-bd-like_sf"/>
</dbReference>
<dbReference type="InterPro" id="IPR017853">
    <property type="entry name" value="GH"/>
</dbReference>
<keyword evidence="3 4" id="KW-0326">Glycosidase</keyword>
<dbReference type="PANTHER" id="PTHR40079">
    <property type="entry name" value="MANNAN ENDO-1,4-BETA-MANNOSIDASE E-RELATED"/>
    <property type="match status" value="1"/>
</dbReference>
<evidence type="ECO:0000256" key="1">
    <source>
        <dbReference type="ARBA" id="ARBA00007754"/>
    </source>
</evidence>
<comment type="caution">
    <text evidence="7">The sequence shown here is derived from an EMBL/GenBank/DDBJ whole genome shotgun (WGS) entry which is preliminary data.</text>
</comment>